<dbReference type="InterPro" id="IPR027417">
    <property type="entry name" value="P-loop_NTPase"/>
</dbReference>
<feature type="region of interest" description="Disordered" evidence="1">
    <location>
        <begin position="80"/>
        <end position="99"/>
    </location>
</feature>
<dbReference type="Gene3D" id="1.25.40.10">
    <property type="entry name" value="Tetratricopeptide repeat domain"/>
    <property type="match status" value="1"/>
</dbReference>
<gene>
    <name evidence="2" type="ORF">BJ322DRAFT_295702</name>
</gene>
<protein>
    <recommendedName>
        <fullName evidence="4">NB-ARC domain-containing protein</fullName>
    </recommendedName>
</protein>
<dbReference type="PANTHER" id="PTHR47691">
    <property type="entry name" value="REGULATOR-RELATED"/>
    <property type="match status" value="1"/>
</dbReference>
<evidence type="ECO:0000313" key="3">
    <source>
        <dbReference type="Proteomes" id="UP000736335"/>
    </source>
</evidence>
<reference evidence="2" key="1">
    <citation type="journal article" date="2020" name="Nat. Commun.">
        <title>Large-scale genome sequencing of mycorrhizal fungi provides insights into the early evolution of symbiotic traits.</title>
        <authorList>
            <person name="Miyauchi S."/>
            <person name="Kiss E."/>
            <person name="Kuo A."/>
            <person name="Drula E."/>
            <person name="Kohler A."/>
            <person name="Sanchez-Garcia M."/>
            <person name="Morin E."/>
            <person name="Andreopoulos B."/>
            <person name="Barry K.W."/>
            <person name="Bonito G."/>
            <person name="Buee M."/>
            <person name="Carver A."/>
            <person name="Chen C."/>
            <person name="Cichocki N."/>
            <person name="Clum A."/>
            <person name="Culley D."/>
            <person name="Crous P.W."/>
            <person name="Fauchery L."/>
            <person name="Girlanda M."/>
            <person name="Hayes R.D."/>
            <person name="Keri Z."/>
            <person name="LaButti K."/>
            <person name="Lipzen A."/>
            <person name="Lombard V."/>
            <person name="Magnuson J."/>
            <person name="Maillard F."/>
            <person name="Murat C."/>
            <person name="Nolan M."/>
            <person name="Ohm R.A."/>
            <person name="Pangilinan J."/>
            <person name="Pereira M.F."/>
            <person name="Perotto S."/>
            <person name="Peter M."/>
            <person name="Pfister S."/>
            <person name="Riley R."/>
            <person name="Sitrit Y."/>
            <person name="Stielow J.B."/>
            <person name="Szollosi G."/>
            <person name="Zifcakova L."/>
            <person name="Stursova M."/>
            <person name="Spatafora J.W."/>
            <person name="Tedersoo L."/>
            <person name="Vaario L.M."/>
            <person name="Yamada A."/>
            <person name="Yan M."/>
            <person name="Wang P."/>
            <person name="Xu J."/>
            <person name="Bruns T."/>
            <person name="Baldrian P."/>
            <person name="Vilgalys R."/>
            <person name="Dunand C."/>
            <person name="Henrissat B."/>
            <person name="Grigoriev I.V."/>
            <person name="Hibbett D."/>
            <person name="Nagy L.G."/>
            <person name="Martin F.M."/>
        </authorList>
    </citation>
    <scope>NUCLEOTIDE SEQUENCE</scope>
    <source>
        <strain evidence="2">UH-Tt-Lm1</strain>
    </source>
</reference>
<dbReference type="SUPFAM" id="SSF52540">
    <property type="entry name" value="P-loop containing nucleoside triphosphate hydrolases"/>
    <property type="match status" value="1"/>
</dbReference>
<organism evidence="2 3">
    <name type="scientific">Thelephora terrestris</name>
    <dbReference type="NCBI Taxonomy" id="56493"/>
    <lineage>
        <taxon>Eukaryota</taxon>
        <taxon>Fungi</taxon>
        <taxon>Dikarya</taxon>
        <taxon>Basidiomycota</taxon>
        <taxon>Agaricomycotina</taxon>
        <taxon>Agaricomycetes</taxon>
        <taxon>Thelephorales</taxon>
        <taxon>Thelephoraceae</taxon>
        <taxon>Thelephora</taxon>
    </lineage>
</organism>
<reference evidence="2" key="2">
    <citation type="submission" date="2020-11" db="EMBL/GenBank/DDBJ databases">
        <authorList>
            <consortium name="DOE Joint Genome Institute"/>
            <person name="Kuo A."/>
            <person name="Miyauchi S."/>
            <person name="Kiss E."/>
            <person name="Drula E."/>
            <person name="Kohler A."/>
            <person name="Sanchez-Garcia M."/>
            <person name="Andreopoulos B."/>
            <person name="Barry K.W."/>
            <person name="Bonito G."/>
            <person name="Buee M."/>
            <person name="Carver A."/>
            <person name="Chen C."/>
            <person name="Cichocki N."/>
            <person name="Clum A."/>
            <person name="Culley D."/>
            <person name="Crous P.W."/>
            <person name="Fauchery L."/>
            <person name="Girlanda M."/>
            <person name="Hayes R."/>
            <person name="Keri Z."/>
            <person name="Labutti K."/>
            <person name="Lipzen A."/>
            <person name="Lombard V."/>
            <person name="Magnuson J."/>
            <person name="Maillard F."/>
            <person name="Morin E."/>
            <person name="Murat C."/>
            <person name="Nolan M."/>
            <person name="Ohm R."/>
            <person name="Pangilinan J."/>
            <person name="Pereira M."/>
            <person name="Perotto S."/>
            <person name="Peter M."/>
            <person name="Riley R."/>
            <person name="Sitrit Y."/>
            <person name="Stielow B."/>
            <person name="Szollosi G."/>
            <person name="Zifcakova L."/>
            <person name="Stursova M."/>
            <person name="Spatafora J.W."/>
            <person name="Tedersoo L."/>
            <person name="Vaario L.-M."/>
            <person name="Yamada A."/>
            <person name="Yan M."/>
            <person name="Wang P."/>
            <person name="Xu J."/>
            <person name="Bruns T."/>
            <person name="Baldrian P."/>
            <person name="Vilgalys R."/>
            <person name="Henrissat B."/>
            <person name="Grigoriev I.V."/>
            <person name="Hibbett D."/>
            <person name="Nagy L.G."/>
            <person name="Martin F.M."/>
        </authorList>
    </citation>
    <scope>NUCLEOTIDE SEQUENCE</scope>
    <source>
        <strain evidence="2">UH-Tt-Lm1</strain>
    </source>
</reference>
<dbReference type="EMBL" id="WIUZ02000016">
    <property type="protein sequence ID" value="KAF9780486.1"/>
    <property type="molecule type" value="Genomic_DNA"/>
</dbReference>
<dbReference type="SMART" id="SM00028">
    <property type="entry name" value="TPR"/>
    <property type="match status" value="2"/>
</dbReference>
<dbReference type="InterPro" id="IPR011990">
    <property type="entry name" value="TPR-like_helical_dom_sf"/>
</dbReference>
<dbReference type="OrthoDB" id="1534087at2759"/>
<dbReference type="PANTHER" id="PTHR47691:SF3">
    <property type="entry name" value="HTH-TYPE TRANSCRIPTIONAL REGULATOR RV0890C-RELATED"/>
    <property type="match status" value="1"/>
</dbReference>
<evidence type="ECO:0000256" key="1">
    <source>
        <dbReference type="SAM" id="MobiDB-lite"/>
    </source>
</evidence>
<dbReference type="Proteomes" id="UP000736335">
    <property type="component" value="Unassembled WGS sequence"/>
</dbReference>
<keyword evidence="3" id="KW-1185">Reference proteome</keyword>
<proteinExistence type="predicted"/>
<evidence type="ECO:0008006" key="4">
    <source>
        <dbReference type="Google" id="ProtNLM"/>
    </source>
</evidence>
<dbReference type="Gene3D" id="3.40.50.300">
    <property type="entry name" value="P-loop containing nucleotide triphosphate hydrolases"/>
    <property type="match status" value="1"/>
</dbReference>
<sequence>MDALLKELDSLGLGVDSGDTAHEAQPTRSAPVLTALEEIRDKLQSLSDCIENVGRMGSNENIKDVFALIDGIRDTIADCQSTTPTASIPGESPPPAPRDFFGREDLIEKIVGLAENLVPTALVGAGGIGKTAIALTVLHHGRVKERFGGHRRFMRCDQFPASCANFLRQLSKIIGAGIENPEDLASLRSFLSCREMLIVLDNAESILDPQGTDAREIHAMVKELSQFSNISLCVTSRISNVPPHCKRLEIPTLSMEAACNIFYSIYGDGDRSGIINDLLRRLDFHALSTTLLATTASDNMWSFDRLAQEWGEQRTQVLRTDYDESLAATIELSLTSPSFRKLGPNARDLLGVVAFYPRGVDEKNLDWLFPTIPSRKNIFDKFCTLSLAYRSNGFVTMLAPVRDYLSPPDPKISTILCATKDHYFTRLSVYLVPDQPGFDEAQWIKSEDENVEHLLNIFTSIDMDALDVWDACYHFMQHLYWQKPRQTVLGSKIEGLPDGHPSKHKCLFGLALSFGSVGNYIENKRLLVHTLALGEKQGDDFWVARSLQSLSLANQFLGLLEEGIQQAEEAFGMFKRLGNTVEQAICLSYLARLLLDDDQPDAAQDPALRGIKLLPEKGEEFQLCESHRLLGEIHRSKGEKEKALDHLETALTIASSFNWQDQLFWIHYAMAWFFRDDDKFEEANTHIEQAKSSAVDDKYSLGFRMEMQALIWYRQHRLEDARAEVMRAFEVFQKLGLADGVERCTVLLQKIEEAMGSPEVSNEAGSGVRTN</sequence>
<dbReference type="SUPFAM" id="SSF48452">
    <property type="entry name" value="TPR-like"/>
    <property type="match status" value="2"/>
</dbReference>
<accession>A0A9P6L324</accession>
<evidence type="ECO:0000313" key="2">
    <source>
        <dbReference type="EMBL" id="KAF9780486.1"/>
    </source>
</evidence>
<comment type="caution">
    <text evidence="2">The sequence shown here is derived from an EMBL/GenBank/DDBJ whole genome shotgun (WGS) entry which is preliminary data.</text>
</comment>
<name>A0A9P6L324_9AGAM</name>
<dbReference type="AlphaFoldDB" id="A0A9P6L324"/>
<dbReference type="InterPro" id="IPR019734">
    <property type="entry name" value="TPR_rpt"/>
</dbReference>